<gene>
    <name evidence="9" type="ORF">PHMEG_00023498</name>
</gene>
<feature type="compositionally biased region" description="Basic and acidic residues" evidence="6">
    <location>
        <begin position="43"/>
        <end position="54"/>
    </location>
</feature>
<dbReference type="PANTHER" id="PTHR12308">
    <property type="entry name" value="ANOCTAMIN"/>
    <property type="match status" value="1"/>
</dbReference>
<evidence type="ECO:0000256" key="6">
    <source>
        <dbReference type="SAM" id="MobiDB-lite"/>
    </source>
</evidence>
<dbReference type="PANTHER" id="PTHR12308:SF73">
    <property type="entry name" value="ANOCTAMIN"/>
    <property type="match status" value="1"/>
</dbReference>
<keyword evidence="2 7" id="KW-0812">Transmembrane</keyword>
<feature type="transmembrane region" description="Helical" evidence="7">
    <location>
        <begin position="956"/>
        <end position="983"/>
    </location>
</feature>
<keyword evidence="5 7" id="KW-0472">Membrane</keyword>
<comment type="subcellular location">
    <subcellularLocation>
        <location evidence="1">Membrane</location>
        <topology evidence="1">Multi-pass membrane protein</topology>
    </subcellularLocation>
</comment>
<evidence type="ECO:0000256" key="1">
    <source>
        <dbReference type="ARBA" id="ARBA00004141"/>
    </source>
</evidence>
<feature type="domain" description="EF-hand" evidence="8">
    <location>
        <begin position="1127"/>
        <end position="1162"/>
    </location>
</feature>
<dbReference type="EMBL" id="NBNE01004891">
    <property type="protein sequence ID" value="OWZ04576.1"/>
    <property type="molecule type" value="Genomic_DNA"/>
</dbReference>
<feature type="region of interest" description="Disordered" evidence="6">
    <location>
        <begin position="30"/>
        <end position="63"/>
    </location>
</feature>
<organism evidence="9 10">
    <name type="scientific">Phytophthora megakarya</name>
    <dbReference type="NCBI Taxonomy" id="4795"/>
    <lineage>
        <taxon>Eukaryota</taxon>
        <taxon>Sar</taxon>
        <taxon>Stramenopiles</taxon>
        <taxon>Oomycota</taxon>
        <taxon>Peronosporomycetes</taxon>
        <taxon>Peronosporales</taxon>
        <taxon>Peronosporaceae</taxon>
        <taxon>Phytophthora</taxon>
    </lineage>
</organism>
<dbReference type="InterPro" id="IPR049452">
    <property type="entry name" value="Anoctamin_TM"/>
</dbReference>
<keyword evidence="3" id="KW-0106">Calcium</keyword>
<dbReference type="GO" id="GO:0005254">
    <property type="term" value="F:chloride channel activity"/>
    <property type="evidence" value="ECO:0007669"/>
    <property type="project" value="TreeGrafter"/>
</dbReference>
<dbReference type="AlphaFoldDB" id="A0A225VG27"/>
<dbReference type="InterPro" id="IPR007632">
    <property type="entry name" value="Anoctamin"/>
</dbReference>
<keyword evidence="10" id="KW-1185">Reference proteome</keyword>
<feature type="transmembrane region" description="Helical" evidence="7">
    <location>
        <begin position="710"/>
        <end position="730"/>
    </location>
</feature>
<dbReference type="OrthoDB" id="296386at2759"/>
<evidence type="ECO:0000256" key="7">
    <source>
        <dbReference type="SAM" id="Phobius"/>
    </source>
</evidence>
<sequence>MSTRSTPAVSDAKLDREVDEALALAQQEQALRSRVQAVSMRRRPSDDTDAESHRSSLVSHHSFASVQSAPATDWLLRSRKTTNTGLSVRLAKQPSFREQFDEERCSLPTLESYHAEETSKSGVTPIGGETKTKRTMWKKRDKEKQDKKPKKDTFDVYFAPQSPVPSTVHSTRTRSKSGVSMVSERKGAVLTEVGEPNFALPMFQDQRSNRRGEFEELEEGECEKTPLDAMQYFMNGAPHVSIEEAQKYTFAIVLKHTEQIFHLLKRRFPSRSAGSIRRDLPQQVSTLQQKCVRRLIQAGLGVILLDNALYDHYLDDQRGIRRKRDSNSEEEDVARNLCILVDPKKNPDLLLHEFKRELDELSIKRGDALGRLAEESLDSLKEMCFSPALELQLTHNIIQNAFKDYDKEEWVIDVNKELTVNDVIMECFPLHDRAFNKKFFDEYRRRTFELNLRKAAAGNSDRWAVEELRLHFGERVAFLFAFMHIYTKHLLPLMLSCLFYYLCYRFTSGPLWKEYMEGLAVIGVCVVCFWGPSFLVCWARETRLLVEKWNLTKYKNTVYERNDDNPGFKYMWVKNQLTHEMEKIPKQRKNHWIQLTMFFFVLTCALIQCVCLVPFIQWYVYAKNAPTCDACNGDTEDYACIWFITCFNSTNSALGTDRWVYILIQGIILGLLIDIIFYELFNWMSEKFVQWENYAKKSDHENRLIHRRFVFVWSNWFFWFLFISFVYMPFGETILKLFHKVGLGALAPYEWNPNLLTLDTLFVTPLVVTQFLNMLLETVAPYLLRKLRGRPSIGCRQASPFTWCVRHLSRCFRFAKQNDSMQPVVNYSSQETASGSDQSHREVKENDSPVTNLTATRLANLVQKGTGFTVSVLPMSDDSNKYSAYEILADVKLPIFDPVLDYLDACIQFSYVMMFTVVWPLLPFPAFFNNILEVRGDAFRLLFANRRPMPRRDTSIGEWATVLAYANIIGVTVVSAFVVVYHYGYFRTDCNFTFSNAYVVPFGTIEADETADPSACVNETFVVVYHYGYFRTDCNFTFSNAYVVPFGTIEANETADPSACVNESGSSSWRMYQIVLFVVLEHVSFCVRYLVMQAEKTPASIRSSGYLRLKQIQHLTATPAAPPSQLEYVQRLRVLFEKYDVDGDGHLAEAELIQLLAAWLCKHPSELLPYSGLIFRYMDKNKLGKVPFSTCCLMMQHVNHDRFFSCLLGLYDPMNGSYNDEIRRTCDPIELHRVLSEVSSEVQQRRSNMSRASEVTDASRPRDSTFFYVNN</sequence>
<dbReference type="InterPro" id="IPR011992">
    <property type="entry name" value="EF-hand-dom_pair"/>
</dbReference>
<evidence type="ECO:0000259" key="8">
    <source>
        <dbReference type="PROSITE" id="PS50222"/>
    </source>
</evidence>
<dbReference type="Pfam" id="PF04547">
    <property type="entry name" value="Anoctamin"/>
    <property type="match status" value="1"/>
</dbReference>
<feature type="region of interest" description="Disordered" evidence="6">
    <location>
        <begin position="828"/>
        <end position="847"/>
    </location>
</feature>
<dbReference type="GO" id="GO:0016020">
    <property type="term" value="C:membrane"/>
    <property type="evidence" value="ECO:0007669"/>
    <property type="project" value="UniProtKB-SubCell"/>
</dbReference>
<comment type="caution">
    <text evidence="9">The sequence shown here is derived from an EMBL/GenBank/DDBJ whole genome shotgun (WGS) entry which is preliminary data.</text>
</comment>
<feature type="transmembrane region" description="Helical" evidence="7">
    <location>
        <begin position="761"/>
        <end position="784"/>
    </location>
</feature>
<feature type="transmembrane region" description="Helical" evidence="7">
    <location>
        <begin position="592"/>
        <end position="616"/>
    </location>
</feature>
<protein>
    <submittedName>
        <fullName evidence="9">Transmembrane protein</fullName>
    </submittedName>
</protein>
<keyword evidence="4 7" id="KW-1133">Transmembrane helix</keyword>
<name>A0A225VG27_9STRA</name>
<dbReference type="InterPro" id="IPR002048">
    <property type="entry name" value="EF_hand_dom"/>
</dbReference>
<feature type="transmembrane region" description="Helical" evidence="7">
    <location>
        <begin position="659"/>
        <end position="681"/>
    </location>
</feature>
<feature type="compositionally biased region" description="Polar residues" evidence="6">
    <location>
        <begin position="828"/>
        <end position="837"/>
    </location>
</feature>
<evidence type="ECO:0000313" key="10">
    <source>
        <dbReference type="Proteomes" id="UP000198211"/>
    </source>
</evidence>
<dbReference type="GO" id="GO:0005509">
    <property type="term" value="F:calcium ion binding"/>
    <property type="evidence" value="ECO:0007669"/>
    <property type="project" value="InterPro"/>
</dbReference>
<dbReference type="InterPro" id="IPR018247">
    <property type="entry name" value="EF_Hand_1_Ca_BS"/>
</dbReference>
<evidence type="ECO:0000256" key="5">
    <source>
        <dbReference type="ARBA" id="ARBA00023136"/>
    </source>
</evidence>
<evidence type="ECO:0000313" key="9">
    <source>
        <dbReference type="EMBL" id="OWZ04576.1"/>
    </source>
</evidence>
<evidence type="ECO:0000256" key="3">
    <source>
        <dbReference type="ARBA" id="ARBA00022837"/>
    </source>
</evidence>
<feature type="compositionally biased region" description="Basic and acidic residues" evidence="6">
    <location>
        <begin position="838"/>
        <end position="847"/>
    </location>
</feature>
<feature type="region of interest" description="Disordered" evidence="6">
    <location>
        <begin position="116"/>
        <end position="158"/>
    </location>
</feature>
<evidence type="ECO:0000256" key="4">
    <source>
        <dbReference type="ARBA" id="ARBA00022989"/>
    </source>
</evidence>
<dbReference type="PROSITE" id="PS50222">
    <property type="entry name" value="EF_HAND_2"/>
    <property type="match status" value="1"/>
</dbReference>
<dbReference type="Gene3D" id="1.10.238.10">
    <property type="entry name" value="EF-hand"/>
    <property type="match status" value="1"/>
</dbReference>
<feature type="transmembrane region" description="Helical" evidence="7">
    <location>
        <begin position="519"/>
        <end position="539"/>
    </location>
</feature>
<dbReference type="Proteomes" id="UP000198211">
    <property type="component" value="Unassembled WGS sequence"/>
</dbReference>
<dbReference type="PROSITE" id="PS00018">
    <property type="entry name" value="EF_HAND_1"/>
    <property type="match status" value="1"/>
</dbReference>
<proteinExistence type="predicted"/>
<accession>A0A225VG27</accession>
<reference evidence="10" key="1">
    <citation type="submission" date="2017-03" db="EMBL/GenBank/DDBJ databases">
        <title>Phytopthora megakarya and P. palmivora, two closely related causual agents of cacao black pod achieved similar genome size and gene model numbers by different mechanisms.</title>
        <authorList>
            <person name="Ali S."/>
            <person name="Shao J."/>
            <person name="Larry D.J."/>
            <person name="Kronmiller B."/>
            <person name="Shen D."/>
            <person name="Strem M.D."/>
            <person name="Melnick R.L."/>
            <person name="Guiltinan M.J."/>
            <person name="Tyler B.M."/>
            <person name="Meinhardt L.W."/>
            <person name="Bailey B.A."/>
        </authorList>
    </citation>
    <scope>NUCLEOTIDE SEQUENCE [LARGE SCALE GENOMIC DNA]</scope>
    <source>
        <strain evidence="10">zdho120</strain>
    </source>
</reference>
<feature type="compositionally biased region" description="Basic and acidic residues" evidence="6">
    <location>
        <begin position="138"/>
        <end position="154"/>
    </location>
</feature>
<dbReference type="SUPFAM" id="SSF47473">
    <property type="entry name" value="EF-hand"/>
    <property type="match status" value="1"/>
</dbReference>
<evidence type="ECO:0000256" key="2">
    <source>
        <dbReference type="ARBA" id="ARBA00022692"/>
    </source>
</evidence>